<reference evidence="1" key="1">
    <citation type="journal article" date="2019" name="bioRxiv">
        <title>The Genome of the Zebra Mussel, Dreissena polymorpha: A Resource for Invasive Species Research.</title>
        <authorList>
            <person name="McCartney M.A."/>
            <person name="Auch B."/>
            <person name="Kono T."/>
            <person name="Mallez S."/>
            <person name="Zhang Y."/>
            <person name="Obille A."/>
            <person name="Becker A."/>
            <person name="Abrahante J.E."/>
            <person name="Garbe J."/>
            <person name="Badalamenti J.P."/>
            <person name="Herman A."/>
            <person name="Mangelson H."/>
            <person name="Liachko I."/>
            <person name="Sullivan S."/>
            <person name="Sone E.D."/>
            <person name="Koren S."/>
            <person name="Silverstein K.A.T."/>
            <person name="Beckman K.B."/>
            <person name="Gohl D.M."/>
        </authorList>
    </citation>
    <scope>NUCLEOTIDE SEQUENCE</scope>
    <source>
        <strain evidence="1">Duluth1</strain>
        <tissue evidence="1">Whole animal</tissue>
    </source>
</reference>
<gene>
    <name evidence="1" type="ORF">DPMN_141256</name>
</gene>
<reference evidence="1" key="2">
    <citation type="submission" date="2020-11" db="EMBL/GenBank/DDBJ databases">
        <authorList>
            <person name="McCartney M.A."/>
            <person name="Auch B."/>
            <person name="Kono T."/>
            <person name="Mallez S."/>
            <person name="Becker A."/>
            <person name="Gohl D.M."/>
            <person name="Silverstein K.A.T."/>
            <person name="Koren S."/>
            <person name="Bechman K.B."/>
            <person name="Herman A."/>
            <person name="Abrahante J.E."/>
            <person name="Garbe J."/>
        </authorList>
    </citation>
    <scope>NUCLEOTIDE SEQUENCE</scope>
    <source>
        <strain evidence="1">Duluth1</strain>
        <tissue evidence="1">Whole animal</tissue>
    </source>
</reference>
<dbReference type="AlphaFoldDB" id="A0A9D4G949"/>
<sequence>MAVVFVIQDGRRRTITNAKAFKGEIVLENLRDENIASIYRLSKGGIERLLHEQYLSTNDEGHLLGDSGYLHATGGCWPFKSNKCCKISTVYMPLHNLCLDSNVPLIEELVGNVMEPEVMNNTPVHRAACDKRQQLIKLFHKMC</sequence>
<name>A0A9D4G949_DREPO</name>
<protein>
    <submittedName>
        <fullName evidence="1">Uncharacterized protein</fullName>
    </submittedName>
</protein>
<evidence type="ECO:0000313" key="1">
    <source>
        <dbReference type="EMBL" id="KAH3812815.1"/>
    </source>
</evidence>
<evidence type="ECO:0000313" key="2">
    <source>
        <dbReference type="Proteomes" id="UP000828390"/>
    </source>
</evidence>
<dbReference type="Proteomes" id="UP000828390">
    <property type="component" value="Unassembled WGS sequence"/>
</dbReference>
<comment type="caution">
    <text evidence="1">The sequence shown here is derived from an EMBL/GenBank/DDBJ whole genome shotgun (WGS) entry which is preliminary data.</text>
</comment>
<dbReference type="EMBL" id="JAIWYP010000006">
    <property type="protein sequence ID" value="KAH3812815.1"/>
    <property type="molecule type" value="Genomic_DNA"/>
</dbReference>
<proteinExistence type="predicted"/>
<organism evidence="1 2">
    <name type="scientific">Dreissena polymorpha</name>
    <name type="common">Zebra mussel</name>
    <name type="synonym">Mytilus polymorpha</name>
    <dbReference type="NCBI Taxonomy" id="45954"/>
    <lineage>
        <taxon>Eukaryota</taxon>
        <taxon>Metazoa</taxon>
        <taxon>Spiralia</taxon>
        <taxon>Lophotrochozoa</taxon>
        <taxon>Mollusca</taxon>
        <taxon>Bivalvia</taxon>
        <taxon>Autobranchia</taxon>
        <taxon>Heteroconchia</taxon>
        <taxon>Euheterodonta</taxon>
        <taxon>Imparidentia</taxon>
        <taxon>Neoheterodontei</taxon>
        <taxon>Myida</taxon>
        <taxon>Dreissenoidea</taxon>
        <taxon>Dreissenidae</taxon>
        <taxon>Dreissena</taxon>
    </lineage>
</organism>
<accession>A0A9D4G949</accession>
<keyword evidence="2" id="KW-1185">Reference proteome</keyword>